<reference evidence="2 3" key="1">
    <citation type="submission" date="2014-04" db="EMBL/GenBank/DDBJ databases">
        <authorList>
            <consortium name="DOE Joint Genome Institute"/>
            <person name="Kuo A."/>
            <person name="Kohler A."/>
            <person name="Costa M.D."/>
            <person name="Nagy L.G."/>
            <person name="Floudas D."/>
            <person name="Copeland A."/>
            <person name="Barry K.W."/>
            <person name="Cichocki N."/>
            <person name="Veneault-Fourrey C."/>
            <person name="LaButti K."/>
            <person name="Lindquist E.A."/>
            <person name="Lipzen A."/>
            <person name="Lundell T."/>
            <person name="Morin E."/>
            <person name="Murat C."/>
            <person name="Sun H."/>
            <person name="Tunlid A."/>
            <person name="Henrissat B."/>
            <person name="Grigoriev I.V."/>
            <person name="Hibbett D.S."/>
            <person name="Martin F."/>
            <person name="Nordberg H.P."/>
            <person name="Cantor M.N."/>
            <person name="Hua S.X."/>
        </authorList>
    </citation>
    <scope>NUCLEOTIDE SEQUENCE [LARGE SCALE GENOMIC DNA]</scope>
    <source>
        <strain evidence="2 3">441</strain>
    </source>
</reference>
<dbReference type="AlphaFoldDB" id="A0A0C9Z787"/>
<feature type="transmembrane region" description="Helical" evidence="1">
    <location>
        <begin position="213"/>
        <end position="236"/>
    </location>
</feature>
<keyword evidence="3" id="KW-1185">Reference proteome</keyword>
<dbReference type="OrthoDB" id="2614738at2759"/>
<feature type="transmembrane region" description="Helical" evidence="1">
    <location>
        <begin position="187"/>
        <end position="207"/>
    </location>
</feature>
<reference evidence="3" key="2">
    <citation type="submission" date="2015-01" db="EMBL/GenBank/DDBJ databases">
        <title>Evolutionary Origins and Diversification of the Mycorrhizal Mutualists.</title>
        <authorList>
            <consortium name="DOE Joint Genome Institute"/>
            <consortium name="Mycorrhizal Genomics Consortium"/>
            <person name="Kohler A."/>
            <person name="Kuo A."/>
            <person name="Nagy L.G."/>
            <person name="Floudas D."/>
            <person name="Copeland A."/>
            <person name="Barry K.W."/>
            <person name="Cichocki N."/>
            <person name="Veneault-Fourrey C."/>
            <person name="LaButti K."/>
            <person name="Lindquist E.A."/>
            <person name="Lipzen A."/>
            <person name="Lundell T."/>
            <person name="Morin E."/>
            <person name="Murat C."/>
            <person name="Riley R."/>
            <person name="Ohm R."/>
            <person name="Sun H."/>
            <person name="Tunlid A."/>
            <person name="Henrissat B."/>
            <person name="Grigoriev I.V."/>
            <person name="Hibbett D.S."/>
            <person name="Martin F."/>
        </authorList>
    </citation>
    <scope>NUCLEOTIDE SEQUENCE [LARGE SCALE GENOMIC DNA]</scope>
    <source>
        <strain evidence="3">441</strain>
    </source>
</reference>
<evidence type="ECO:0000256" key="1">
    <source>
        <dbReference type="SAM" id="Phobius"/>
    </source>
</evidence>
<accession>A0A0C9Z787</accession>
<feature type="transmembrane region" description="Helical" evidence="1">
    <location>
        <begin position="312"/>
        <end position="331"/>
    </location>
</feature>
<protein>
    <submittedName>
        <fullName evidence="2">Uncharacterized protein</fullName>
    </submittedName>
</protein>
<keyword evidence="1" id="KW-0812">Transmembrane</keyword>
<dbReference type="HOGENOM" id="CLU_025274_1_1_1"/>
<dbReference type="Proteomes" id="UP000054018">
    <property type="component" value="Unassembled WGS sequence"/>
</dbReference>
<dbReference type="EMBL" id="KN833710">
    <property type="protein sequence ID" value="KIK25121.1"/>
    <property type="molecule type" value="Genomic_DNA"/>
</dbReference>
<dbReference type="STRING" id="765257.A0A0C9Z787"/>
<organism evidence="2 3">
    <name type="scientific">Pisolithus microcarpus 441</name>
    <dbReference type="NCBI Taxonomy" id="765257"/>
    <lineage>
        <taxon>Eukaryota</taxon>
        <taxon>Fungi</taxon>
        <taxon>Dikarya</taxon>
        <taxon>Basidiomycota</taxon>
        <taxon>Agaricomycotina</taxon>
        <taxon>Agaricomycetes</taxon>
        <taxon>Agaricomycetidae</taxon>
        <taxon>Boletales</taxon>
        <taxon>Sclerodermatineae</taxon>
        <taxon>Pisolithaceae</taxon>
        <taxon>Pisolithus</taxon>
    </lineage>
</organism>
<proteinExistence type="predicted"/>
<name>A0A0C9Z787_9AGAM</name>
<feature type="transmembrane region" description="Helical" evidence="1">
    <location>
        <begin position="288"/>
        <end position="306"/>
    </location>
</feature>
<gene>
    <name evidence="2" type="ORF">PISMIDRAFT_353141</name>
</gene>
<sequence>MLTNESLETVQFQARSLANNSLPLANSDFVLNSAAVAGLLGGEDATSTVALTQIYDKRRWLGWYNSPGSYVMGKHFRRLARSAKVDVVFDSDSDATAASGSEMVHIDPSVLFTHEGWSGGPAFQGIYSGTSIQTTGPLASWLRKKAAKVDCEKIEGRKTQPVNVTVAVLEQVESLRQQMTFHHRSPTLAFVPILASLVTCSACGWYHQWYAFSMILVGILSRGFACLFIGSGNLVFDHPKPADGSPPGDGVLGSDQDLVLLKGTEYVVNAVTRGKFCFRFRSKYTCRMVEGCSILLVVQAIAQLIFIPQGKLFGQLMFVLSLAISWAYNLWLSSRDKGEVKEGIFKQVLGEPSLTKFVFPNRVSAVVFLLLVSNKPEAPGNPRKLKKIMDIFLPSDSEVWGIWKETITEQLKNGHALQFSDPHWNRKELTVEDDRKLLKTLFGDAKDSMKAYTIFTTNKAGMVA</sequence>
<keyword evidence="1" id="KW-0472">Membrane</keyword>
<evidence type="ECO:0000313" key="2">
    <source>
        <dbReference type="EMBL" id="KIK25121.1"/>
    </source>
</evidence>
<evidence type="ECO:0000313" key="3">
    <source>
        <dbReference type="Proteomes" id="UP000054018"/>
    </source>
</evidence>
<keyword evidence="1" id="KW-1133">Transmembrane helix</keyword>